<protein>
    <submittedName>
        <fullName evidence="1 3">Uncharacterized protein</fullName>
    </submittedName>
</protein>
<dbReference type="Proteomes" id="UP000279833">
    <property type="component" value="Unassembled WGS sequence"/>
</dbReference>
<proteinExistence type="predicted"/>
<keyword evidence="2" id="KW-1185">Reference proteome</keyword>
<accession>A0A183K730</accession>
<evidence type="ECO:0000313" key="3">
    <source>
        <dbReference type="WBParaSite" id="SCUD_0001080601-mRNA-1"/>
    </source>
</evidence>
<dbReference type="EMBL" id="UZAK01034004">
    <property type="protein sequence ID" value="VDP41661.1"/>
    <property type="molecule type" value="Genomic_DNA"/>
</dbReference>
<reference evidence="1 2" key="2">
    <citation type="submission" date="2018-11" db="EMBL/GenBank/DDBJ databases">
        <authorList>
            <consortium name="Pathogen Informatics"/>
        </authorList>
    </citation>
    <scope>NUCLEOTIDE SEQUENCE [LARGE SCALE GENOMIC DNA]</scope>
    <source>
        <strain evidence="1">Dakar</strain>
        <strain evidence="2">Dakar, Senegal</strain>
    </source>
</reference>
<evidence type="ECO:0000313" key="2">
    <source>
        <dbReference type="Proteomes" id="UP000279833"/>
    </source>
</evidence>
<organism evidence="3">
    <name type="scientific">Schistosoma curassoni</name>
    <dbReference type="NCBI Taxonomy" id="6186"/>
    <lineage>
        <taxon>Eukaryota</taxon>
        <taxon>Metazoa</taxon>
        <taxon>Spiralia</taxon>
        <taxon>Lophotrochozoa</taxon>
        <taxon>Platyhelminthes</taxon>
        <taxon>Trematoda</taxon>
        <taxon>Digenea</taxon>
        <taxon>Strigeidida</taxon>
        <taxon>Schistosomatoidea</taxon>
        <taxon>Schistosomatidae</taxon>
        <taxon>Schistosoma</taxon>
    </lineage>
</organism>
<dbReference type="AlphaFoldDB" id="A0A183K730"/>
<dbReference type="WBParaSite" id="SCUD_0001080601-mRNA-1">
    <property type="protein sequence ID" value="SCUD_0001080601-mRNA-1"/>
    <property type="gene ID" value="SCUD_0001080601"/>
</dbReference>
<evidence type="ECO:0000313" key="1">
    <source>
        <dbReference type="EMBL" id="VDP41661.1"/>
    </source>
</evidence>
<reference evidence="3" key="1">
    <citation type="submission" date="2016-06" db="UniProtKB">
        <authorList>
            <consortium name="WormBaseParasite"/>
        </authorList>
    </citation>
    <scope>IDENTIFICATION</scope>
</reference>
<name>A0A183K730_9TREM</name>
<sequence>MVAVDVSVKFSLGIVGKDKPRGAIGGVSEGKIGINCPEESAATVATAAACARKAAVCKVFKHSVVTGIGSSEF</sequence>
<gene>
    <name evidence="1" type="ORF">SCUD_LOCUS10806</name>
</gene>